<evidence type="ECO:0000313" key="1">
    <source>
        <dbReference type="EMBL" id="CAG8846298.1"/>
    </source>
</evidence>
<sequence length="53" mass="6061">GFSFINNIEIITINDDSNKEYNLESNNSNETDFESNNSNKSDLNSNEDRMIIS</sequence>
<keyword evidence="2" id="KW-1185">Reference proteome</keyword>
<organism evidence="1 2">
    <name type="scientific">Racocetra persica</name>
    <dbReference type="NCBI Taxonomy" id="160502"/>
    <lineage>
        <taxon>Eukaryota</taxon>
        <taxon>Fungi</taxon>
        <taxon>Fungi incertae sedis</taxon>
        <taxon>Mucoromycota</taxon>
        <taxon>Glomeromycotina</taxon>
        <taxon>Glomeromycetes</taxon>
        <taxon>Diversisporales</taxon>
        <taxon>Gigasporaceae</taxon>
        <taxon>Racocetra</taxon>
    </lineage>
</organism>
<proteinExistence type="predicted"/>
<reference evidence="1" key="1">
    <citation type="submission" date="2021-06" db="EMBL/GenBank/DDBJ databases">
        <authorList>
            <person name="Kallberg Y."/>
            <person name="Tangrot J."/>
            <person name="Rosling A."/>
        </authorList>
    </citation>
    <scope>NUCLEOTIDE SEQUENCE</scope>
    <source>
        <strain evidence="1">MA461A</strain>
    </source>
</reference>
<protein>
    <submittedName>
        <fullName evidence="1">7242_t:CDS:1</fullName>
    </submittedName>
</protein>
<dbReference type="Proteomes" id="UP000789920">
    <property type="component" value="Unassembled WGS sequence"/>
</dbReference>
<gene>
    <name evidence="1" type="ORF">RPERSI_LOCUS34068</name>
</gene>
<evidence type="ECO:0000313" key="2">
    <source>
        <dbReference type="Proteomes" id="UP000789920"/>
    </source>
</evidence>
<comment type="caution">
    <text evidence="1">The sequence shown here is derived from an EMBL/GenBank/DDBJ whole genome shotgun (WGS) entry which is preliminary data.</text>
</comment>
<dbReference type="EMBL" id="CAJVQC010150537">
    <property type="protein sequence ID" value="CAG8846298.1"/>
    <property type="molecule type" value="Genomic_DNA"/>
</dbReference>
<accession>A0ACA9SUH6</accession>
<feature type="non-terminal residue" evidence="1">
    <location>
        <position position="1"/>
    </location>
</feature>
<name>A0ACA9SUH6_9GLOM</name>
<feature type="non-terminal residue" evidence="1">
    <location>
        <position position="53"/>
    </location>
</feature>